<dbReference type="GO" id="GO:0015123">
    <property type="term" value="F:acetate transmembrane transporter activity"/>
    <property type="evidence" value="ECO:0007669"/>
    <property type="project" value="TreeGrafter"/>
</dbReference>
<dbReference type="InterPro" id="IPR051633">
    <property type="entry name" value="AceTr"/>
</dbReference>
<dbReference type="PANTHER" id="PTHR31123:SF4">
    <property type="entry name" value="PROTEIN ALCS"/>
    <property type="match status" value="1"/>
</dbReference>
<keyword evidence="3 7" id="KW-0812">Transmembrane</keyword>
<evidence type="ECO:0000256" key="3">
    <source>
        <dbReference type="ARBA" id="ARBA00022692"/>
    </source>
</evidence>
<accession>A0A9W4CX12</accession>
<evidence type="ECO:0000313" key="8">
    <source>
        <dbReference type="EMBL" id="CAD6500313.1"/>
    </source>
</evidence>
<evidence type="ECO:0000256" key="7">
    <source>
        <dbReference type="SAM" id="Phobius"/>
    </source>
</evidence>
<feature type="transmembrane region" description="Helical" evidence="7">
    <location>
        <begin position="283"/>
        <end position="306"/>
    </location>
</feature>
<evidence type="ECO:0000313" key="9">
    <source>
        <dbReference type="Proteomes" id="UP000683417"/>
    </source>
</evidence>
<feature type="region of interest" description="Disordered" evidence="6">
    <location>
        <begin position="1"/>
        <end position="22"/>
    </location>
</feature>
<reference evidence="8" key="1">
    <citation type="submission" date="2020-10" db="EMBL/GenBank/DDBJ databases">
        <authorList>
            <person name="Muller C M."/>
        </authorList>
    </citation>
    <scope>NUCLEOTIDE SEQUENCE</scope>
    <source>
        <strain evidence="8">THUN-12</strain>
    </source>
</reference>
<keyword evidence="4 7" id="KW-1133">Transmembrane helix</keyword>
<keyword evidence="5 7" id="KW-0472">Membrane</keyword>
<evidence type="ECO:0000256" key="1">
    <source>
        <dbReference type="ARBA" id="ARBA00004141"/>
    </source>
</evidence>
<sequence length="338" mass="36320">CVSPVSVHLSLPTSSTSLHPSPTSTSYIAILSYPNTISMTSRVSENGDSISKSPAPNRSSHASDSSDVGNTLKQIQAAGIPLTPDLLERICYPTRDNVTTQQKLRKTLGNPIPVALMGFLICLSPLACNLMGWRGANGNGAAGIGSYYFFGGLLMILGGFLEFVVGRTFTFVVFSSFGGFWLTLASTLQPFYNAAGAYAPPNATSPQQGFATVGFTASFGFFQVFMALLCFIYLICSLRINVCFVIIFFTLTMAFSLLAGVYWELASALAGEIAKVEVAHRLQVAAGAFLFVTSLTGWYTFLAVMLQAIDFPLQVPVGDLSTYMRGRSEKLRESSNMA</sequence>
<feature type="region of interest" description="Disordered" evidence="6">
    <location>
        <begin position="42"/>
        <end position="67"/>
    </location>
</feature>
<evidence type="ECO:0000256" key="4">
    <source>
        <dbReference type="ARBA" id="ARBA00022989"/>
    </source>
</evidence>
<evidence type="ECO:0000256" key="2">
    <source>
        <dbReference type="ARBA" id="ARBA00005587"/>
    </source>
</evidence>
<feature type="non-terminal residue" evidence="8">
    <location>
        <position position="338"/>
    </location>
</feature>
<feature type="transmembrane region" description="Helical" evidence="7">
    <location>
        <begin position="212"/>
        <end position="235"/>
    </location>
</feature>
<proteinExistence type="inferred from homology"/>
<dbReference type="InterPro" id="IPR000791">
    <property type="entry name" value="Gpr1/Fun34/SatP-like"/>
</dbReference>
<dbReference type="PANTHER" id="PTHR31123">
    <property type="entry name" value="ACCUMULATION OF DYADS PROTEIN 2-RELATED"/>
    <property type="match status" value="1"/>
</dbReference>
<feature type="transmembrane region" description="Helical" evidence="7">
    <location>
        <begin position="112"/>
        <end position="133"/>
    </location>
</feature>
<feature type="transmembrane region" description="Helical" evidence="7">
    <location>
        <begin position="242"/>
        <end position="263"/>
    </location>
</feature>
<dbReference type="Proteomes" id="UP000683417">
    <property type="component" value="Unassembled WGS sequence"/>
</dbReference>
<comment type="similarity">
    <text evidence="2">Belongs to the acetate uptake transporter (AceTr) (TC 2.A.96) family.</text>
</comment>
<feature type="transmembrane region" description="Helical" evidence="7">
    <location>
        <begin position="145"/>
        <end position="164"/>
    </location>
</feature>
<evidence type="ECO:0000256" key="6">
    <source>
        <dbReference type="SAM" id="MobiDB-lite"/>
    </source>
</evidence>
<comment type="caution">
    <text evidence="8">The sequence shown here is derived from an EMBL/GenBank/DDBJ whole genome shotgun (WGS) entry which is preliminary data.</text>
</comment>
<dbReference type="GO" id="GO:0005886">
    <property type="term" value="C:plasma membrane"/>
    <property type="evidence" value="ECO:0007669"/>
    <property type="project" value="TreeGrafter"/>
</dbReference>
<protein>
    <submittedName>
        <fullName evidence="8">BgTH12-07491</fullName>
    </submittedName>
</protein>
<dbReference type="EMBL" id="CAJHIT010000003">
    <property type="protein sequence ID" value="CAD6500313.1"/>
    <property type="molecule type" value="Genomic_DNA"/>
</dbReference>
<comment type="subcellular location">
    <subcellularLocation>
        <location evidence="1">Membrane</location>
        <topology evidence="1">Multi-pass membrane protein</topology>
    </subcellularLocation>
</comment>
<dbReference type="AlphaFoldDB" id="A0A9W4CX12"/>
<organism evidence="8 9">
    <name type="scientific">Blumeria graminis f. sp. triticale</name>
    <dbReference type="NCBI Taxonomy" id="1689686"/>
    <lineage>
        <taxon>Eukaryota</taxon>
        <taxon>Fungi</taxon>
        <taxon>Dikarya</taxon>
        <taxon>Ascomycota</taxon>
        <taxon>Pezizomycotina</taxon>
        <taxon>Leotiomycetes</taxon>
        <taxon>Erysiphales</taxon>
        <taxon>Erysiphaceae</taxon>
        <taxon>Blumeria</taxon>
    </lineage>
</organism>
<evidence type="ECO:0000256" key="5">
    <source>
        <dbReference type="ARBA" id="ARBA00023136"/>
    </source>
</evidence>
<gene>
    <name evidence="8" type="ORF">BGTH12_LOCUS1671</name>
</gene>
<feature type="transmembrane region" description="Helical" evidence="7">
    <location>
        <begin position="171"/>
        <end position="192"/>
    </location>
</feature>
<dbReference type="Pfam" id="PF01184">
    <property type="entry name" value="Gpr1_Fun34_YaaH"/>
    <property type="match status" value="1"/>
</dbReference>
<name>A0A9W4CX12_BLUGR</name>